<evidence type="ECO:0000313" key="1">
    <source>
        <dbReference type="Proteomes" id="UP000887578"/>
    </source>
</evidence>
<keyword evidence="1" id="KW-1185">Reference proteome</keyword>
<protein>
    <submittedName>
        <fullName evidence="2">Uncharacterized protein</fullName>
    </submittedName>
</protein>
<reference evidence="2" key="1">
    <citation type="submission" date="2022-11" db="UniProtKB">
        <authorList>
            <consortium name="WormBaseParasite"/>
        </authorList>
    </citation>
    <scope>IDENTIFICATION</scope>
</reference>
<organism evidence="1 2">
    <name type="scientific">Panagrolaimus davidi</name>
    <dbReference type="NCBI Taxonomy" id="227884"/>
    <lineage>
        <taxon>Eukaryota</taxon>
        <taxon>Metazoa</taxon>
        <taxon>Ecdysozoa</taxon>
        <taxon>Nematoda</taxon>
        <taxon>Chromadorea</taxon>
        <taxon>Rhabditida</taxon>
        <taxon>Tylenchina</taxon>
        <taxon>Panagrolaimomorpha</taxon>
        <taxon>Panagrolaimoidea</taxon>
        <taxon>Panagrolaimidae</taxon>
        <taxon>Panagrolaimus</taxon>
    </lineage>
</organism>
<dbReference type="AlphaFoldDB" id="A0A914PVL0"/>
<evidence type="ECO:0000313" key="2">
    <source>
        <dbReference type="WBParaSite" id="PDA_v2.g22325.t1"/>
    </source>
</evidence>
<name>A0A914PVL0_9BILA</name>
<sequence>MNLIHTSPKDLPGMLCVLDDLGLRFNKDVMDEFEKDCASLWAPKRHRIKRNSSTTINFFITVYRPVGLMITNVN</sequence>
<proteinExistence type="predicted"/>
<dbReference type="WBParaSite" id="PDA_v2.g22325.t1">
    <property type="protein sequence ID" value="PDA_v2.g22325.t1"/>
    <property type="gene ID" value="PDA_v2.g22325"/>
</dbReference>
<accession>A0A914PVL0</accession>
<dbReference type="Proteomes" id="UP000887578">
    <property type="component" value="Unplaced"/>
</dbReference>